<feature type="domain" description="Peptidase A2" evidence="4">
    <location>
        <begin position="273"/>
        <end position="349"/>
    </location>
</feature>
<accession>A0A494RF48</accession>
<dbReference type="InterPro" id="IPR001995">
    <property type="entry name" value="Peptidase_A2_cat"/>
</dbReference>
<protein>
    <recommendedName>
        <fullName evidence="7">PDZ domain-containing protein</fullName>
    </recommendedName>
</protein>
<dbReference type="InterPro" id="IPR034122">
    <property type="entry name" value="Retropepsin-like_bacterial"/>
</dbReference>
<dbReference type="PROSITE" id="PS00141">
    <property type="entry name" value="ASP_PROTEASE"/>
    <property type="match status" value="1"/>
</dbReference>
<reference evidence="5 6" key="1">
    <citation type="submission" date="2018-10" db="EMBL/GenBank/DDBJ databases">
        <title>Complete genome sequence of Brevundimonas naejangsanensis BRV3.</title>
        <authorList>
            <person name="Berrios L."/>
            <person name="Ely B."/>
        </authorList>
    </citation>
    <scope>NUCLEOTIDE SEQUENCE [LARGE SCALE GENOMIC DNA]</scope>
    <source>
        <strain evidence="5 6">BRV3</strain>
    </source>
</reference>
<gene>
    <name evidence="5" type="ORF">D8I30_06880</name>
</gene>
<keyword evidence="6" id="KW-1185">Reference proteome</keyword>
<keyword evidence="1" id="KW-0378">Hydrolase</keyword>
<organism evidence="5 6">
    <name type="scientific">Brevundimonas naejangsanensis</name>
    <dbReference type="NCBI Taxonomy" id="588932"/>
    <lineage>
        <taxon>Bacteria</taxon>
        <taxon>Pseudomonadati</taxon>
        <taxon>Pseudomonadota</taxon>
        <taxon>Alphaproteobacteria</taxon>
        <taxon>Caulobacterales</taxon>
        <taxon>Caulobacteraceae</taxon>
        <taxon>Brevundimonas</taxon>
    </lineage>
</organism>
<dbReference type="PROSITE" id="PS50175">
    <property type="entry name" value="ASP_PROT_RETROV"/>
    <property type="match status" value="1"/>
</dbReference>
<dbReference type="Gene3D" id="2.40.70.10">
    <property type="entry name" value="Acid Proteases"/>
    <property type="match status" value="2"/>
</dbReference>
<dbReference type="GO" id="GO:0006508">
    <property type="term" value="P:proteolysis"/>
    <property type="evidence" value="ECO:0007669"/>
    <property type="project" value="InterPro"/>
</dbReference>
<proteinExistence type="predicted"/>
<feature type="domain" description="PDZ" evidence="3">
    <location>
        <begin position="519"/>
        <end position="565"/>
    </location>
</feature>
<evidence type="ECO:0000256" key="2">
    <source>
        <dbReference type="SAM" id="SignalP"/>
    </source>
</evidence>
<feature type="chain" id="PRO_5019849954" description="PDZ domain-containing protein" evidence="2">
    <location>
        <begin position="22"/>
        <end position="601"/>
    </location>
</feature>
<dbReference type="PROSITE" id="PS50106">
    <property type="entry name" value="PDZ"/>
    <property type="match status" value="1"/>
</dbReference>
<dbReference type="RefSeq" id="WP_121482083.1">
    <property type="nucleotide sequence ID" value="NZ_CP032707.1"/>
</dbReference>
<dbReference type="CDD" id="cd05483">
    <property type="entry name" value="retropepsin_like_bacteria"/>
    <property type="match status" value="1"/>
</dbReference>
<dbReference type="InterPro" id="IPR001478">
    <property type="entry name" value="PDZ"/>
</dbReference>
<feature type="signal peptide" evidence="2">
    <location>
        <begin position="1"/>
        <end position="21"/>
    </location>
</feature>
<dbReference type="InterPro" id="IPR021109">
    <property type="entry name" value="Peptidase_aspartic_dom_sf"/>
</dbReference>
<dbReference type="AlphaFoldDB" id="A0A494RF48"/>
<dbReference type="GO" id="GO:0004190">
    <property type="term" value="F:aspartic-type endopeptidase activity"/>
    <property type="evidence" value="ECO:0007669"/>
    <property type="project" value="InterPro"/>
</dbReference>
<dbReference type="OrthoDB" id="7547925at2"/>
<dbReference type="InterPro" id="IPR001969">
    <property type="entry name" value="Aspartic_peptidase_AS"/>
</dbReference>
<dbReference type="InterPro" id="IPR036034">
    <property type="entry name" value="PDZ_sf"/>
</dbReference>
<dbReference type="Pfam" id="PF13650">
    <property type="entry name" value="Asp_protease_2"/>
    <property type="match status" value="2"/>
</dbReference>
<sequence>MKISALLLSAAVLATAVPALAETAPSAETLLQRHAAWRGGSAFDGLTGLSQSGTVTTTGLQGVARLWLAVGPDGVRRSRQTAELGPVHEEAGVTEAGGWARTMSGQIETLSREQAEEELNAAALMLGRLPRGARPSVGAAEVLDGRTCLPVAADAGRWRYELLIDGADGALCGVRLSAPGESRTILYSDWRWVDGVRLPFHQAVDDDDDNSDGQVVIDSLTVNPSLGDAVFARPQAVQVVRFDPGRTDSGWLDFELFSQRRLFIPVTIQGQTVEAMLDSGAEVTVVDRAFAEKIGLVAQGGVTAIGTGGTETVSIARGFDVRLGGAELKGVTVAVMDLSAIAQALGRPVPVLLGKEMMNQAITDIDFAARRIRLVAPEAFVPPPGTVELPLTPVKGLRALPVVIEGGPTVMAMFDLGNGTPVALFPGYAAEARLAEGRRVSAVMAGGVGGAAPAALFNLNSLSIGGHVFESVPATVRGEGVWARDDAAANVGMPILSRFRLMIDFGGDRLFLLPGPDMARPLARDRSGLNTIVRDGKRVVRFVAPGSPAEAGGWKAGDVIVDIDGGGIDPENHWGEAAAGRTVTLTLEGGERRALTLADYF</sequence>
<evidence type="ECO:0000259" key="4">
    <source>
        <dbReference type="PROSITE" id="PS50175"/>
    </source>
</evidence>
<evidence type="ECO:0000313" key="5">
    <source>
        <dbReference type="EMBL" id="AYG94935.1"/>
    </source>
</evidence>
<dbReference type="Gene3D" id="2.30.42.10">
    <property type="match status" value="1"/>
</dbReference>
<keyword evidence="2" id="KW-0732">Signal</keyword>
<dbReference type="Proteomes" id="UP000276984">
    <property type="component" value="Chromosome"/>
</dbReference>
<dbReference type="SUPFAM" id="SSF50630">
    <property type="entry name" value="Acid proteases"/>
    <property type="match status" value="1"/>
</dbReference>
<name>A0A494RF48_9CAUL</name>
<evidence type="ECO:0000256" key="1">
    <source>
        <dbReference type="ARBA" id="ARBA00022801"/>
    </source>
</evidence>
<evidence type="ECO:0000259" key="3">
    <source>
        <dbReference type="PROSITE" id="PS50106"/>
    </source>
</evidence>
<dbReference type="EMBL" id="CP032707">
    <property type="protein sequence ID" value="AYG94935.1"/>
    <property type="molecule type" value="Genomic_DNA"/>
</dbReference>
<evidence type="ECO:0008006" key="7">
    <source>
        <dbReference type="Google" id="ProtNLM"/>
    </source>
</evidence>
<dbReference type="SUPFAM" id="SSF50156">
    <property type="entry name" value="PDZ domain-like"/>
    <property type="match status" value="1"/>
</dbReference>
<evidence type="ECO:0000313" key="6">
    <source>
        <dbReference type="Proteomes" id="UP000276984"/>
    </source>
</evidence>